<proteinExistence type="inferred from homology"/>
<comment type="caution">
    <text evidence="8">The sequence shown here is derived from an EMBL/GenBank/DDBJ whole genome shotgun (WGS) entry which is preliminary data.</text>
</comment>
<dbReference type="InterPro" id="IPR000850">
    <property type="entry name" value="Adenylat/UMP-CMP_kin"/>
</dbReference>
<feature type="domain" description="Adenylate kinase active site lid" evidence="7">
    <location>
        <begin position="136"/>
        <end position="171"/>
    </location>
</feature>
<dbReference type="Proteomes" id="UP000741282">
    <property type="component" value="Unassembled WGS sequence"/>
</dbReference>
<evidence type="ECO:0000256" key="5">
    <source>
        <dbReference type="RuleBase" id="RU003330"/>
    </source>
</evidence>
<comment type="catalytic activity">
    <reaction evidence="6">
        <text>AMP + ATP = 2 ADP</text>
        <dbReference type="Rhea" id="RHEA:12973"/>
        <dbReference type="ChEBI" id="CHEBI:30616"/>
        <dbReference type="ChEBI" id="CHEBI:456215"/>
        <dbReference type="ChEBI" id="CHEBI:456216"/>
        <dbReference type="EC" id="2.7.4.3"/>
    </reaction>
</comment>
<dbReference type="InterPro" id="IPR036193">
    <property type="entry name" value="ADK_active_lid_dom_sf"/>
</dbReference>
<name>A0A955KXZ2_9BACT</name>
<gene>
    <name evidence="8" type="ORF">KC685_02065</name>
</gene>
<reference evidence="8" key="1">
    <citation type="submission" date="2020-04" db="EMBL/GenBank/DDBJ databases">
        <authorList>
            <person name="Zhang T."/>
        </authorList>
    </citation>
    <scope>NUCLEOTIDE SEQUENCE</scope>
    <source>
        <strain evidence="8">HKST-UBA17</strain>
    </source>
</reference>
<keyword evidence="2" id="KW-0545">Nucleotide biosynthesis</keyword>
<reference evidence="8" key="2">
    <citation type="journal article" date="2021" name="Microbiome">
        <title>Successional dynamics and alternative stable states in a saline activated sludge microbial community over 9 years.</title>
        <authorList>
            <person name="Wang Y."/>
            <person name="Ye J."/>
            <person name="Ju F."/>
            <person name="Liu L."/>
            <person name="Boyd J.A."/>
            <person name="Deng Y."/>
            <person name="Parks D.H."/>
            <person name="Jiang X."/>
            <person name="Yin X."/>
            <person name="Woodcroft B.J."/>
            <person name="Tyson G.W."/>
            <person name="Hugenholtz P."/>
            <person name="Polz M.F."/>
            <person name="Zhang T."/>
        </authorList>
    </citation>
    <scope>NUCLEOTIDE SEQUENCE</scope>
    <source>
        <strain evidence="8">HKST-UBA17</strain>
    </source>
</reference>
<dbReference type="Pfam" id="PF05191">
    <property type="entry name" value="ADK_lid"/>
    <property type="match status" value="1"/>
</dbReference>
<keyword evidence="4 5" id="KW-0418">Kinase</keyword>
<protein>
    <recommendedName>
        <fullName evidence="6">Adenylate kinase</fullName>
        <ecNumber evidence="6">2.7.4.3</ecNumber>
    </recommendedName>
</protein>
<dbReference type="InterPro" id="IPR027417">
    <property type="entry name" value="P-loop_NTPase"/>
</dbReference>
<evidence type="ECO:0000256" key="1">
    <source>
        <dbReference type="ARBA" id="ARBA00022679"/>
    </source>
</evidence>
<keyword evidence="3 6" id="KW-0547">Nucleotide-binding</keyword>
<dbReference type="EMBL" id="JAGQLN010000006">
    <property type="protein sequence ID" value="MCA9376685.1"/>
    <property type="molecule type" value="Genomic_DNA"/>
</dbReference>
<dbReference type="SUPFAM" id="SSF52540">
    <property type="entry name" value="P-loop containing nucleoside triphosphate hydrolases"/>
    <property type="match status" value="1"/>
</dbReference>
<dbReference type="PRINTS" id="PR00094">
    <property type="entry name" value="ADENYLTKNASE"/>
</dbReference>
<dbReference type="GO" id="GO:0004017">
    <property type="term" value="F:AMP kinase activity"/>
    <property type="evidence" value="ECO:0007669"/>
    <property type="project" value="UniProtKB-EC"/>
</dbReference>
<keyword evidence="6" id="KW-0067">ATP-binding</keyword>
<evidence type="ECO:0000256" key="4">
    <source>
        <dbReference type="ARBA" id="ARBA00022777"/>
    </source>
</evidence>
<dbReference type="PANTHER" id="PTHR23359">
    <property type="entry name" value="NUCLEOTIDE KINASE"/>
    <property type="match status" value="1"/>
</dbReference>
<dbReference type="AlphaFoldDB" id="A0A955KXZ2"/>
<evidence type="ECO:0000313" key="9">
    <source>
        <dbReference type="Proteomes" id="UP000741282"/>
    </source>
</evidence>
<comment type="subunit">
    <text evidence="6">Monomer.</text>
</comment>
<dbReference type="GO" id="GO:0005737">
    <property type="term" value="C:cytoplasm"/>
    <property type="evidence" value="ECO:0007669"/>
    <property type="project" value="UniProtKB-SubCell"/>
</dbReference>
<dbReference type="SUPFAM" id="SSF57774">
    <property type="entry name" value="Microbial and mitochondrial ADK, insert 'zinc finger' domain"/>
    <property type="match status" value="1"/>
</dbReference>
<evidence type="ECO:0000313" key="8">
    <source>
        <dbReference type="EMBL" id="MCA9376685.1"/>
    </source>
</evidence>
<keyword evidence="1 5" id="KW-0808">Transferase</keyword>
<dbReference type="GO" id="GO:0005524">
    <property type="term" value="F:ATP binding"/>
    <property type="evidence" value="ECO:0007669"/>
    <property type="project" value="UniProtKB-KW"/>
</dbReference>
<organism evidence="8 9">
    <name type="scientific">Candidatus Dojkabacteria bacterium</name>
    <dbReference type="NCBI Taxonomy" id="2099670"/>
    <lineage>
        <taxon>Bacteria</taxon>
        <taxon>Candidatus Dojkabacteria</taxon>
    </lineage>
</organism>
<comment type="subcellular location">
    <subcellularLocation>
        <location evidence="6">Cytoplasm</location>
    </subcellularLocation>
</comment>
<dbReference type="CDD" id="cd01428">
    <property type="entry name" value="ADK"/>
    <property type="match status" value="1"/>
</dbReference>
<dbReference type="EC" id="2.7.4.3" evidence="6"/>
<evidence type="ECO:0000256" key="6">
    <source>
        <dbReference type="RuleBase" id="RU003331"/>
    </source>
</evidence>
<evidence type="ECO:0000256" key="3">
    <source>
        <dbReference type="ARBA" id="ARBA00022741"/>
    </source>
</evidence>
<comment type="similarity">
    <text evidence="5">Belongs to the adenylate kinase family.</text>
</comment>
<dbReference type="Pfam" id="PF00406">
    <property type="entry name" value="ADK"/>
    <property type="match status" value="1"/>
</dbReference>
<evidence type="ECO:0000256" key="2">
    <source>
        <dbReference type="ARBA" id="ARBA00022727"/>
    </source>
</evidence>
<accession>A0A955KXZ2</accession>
<dbReference type="InterPro" id="IPR007862">
    <property type="entry name" value="Adenylate_kinase_lid-dom"/>
</dbReference>
<sequence length="225" mass="26213">MIDTSKKTLRTAIFHGPSGSGKDTQLDLLERTIDYERIGFSSLMEILKKEGHPRALSAYENTRVGKLASDEDVYLIFEEWLPRLDPKKPWFFVSPVRKETQIDLFDKLVQKFDRTLDLFVHFKLTESAAIERMSLRTYCEKCGTTYHSLYKKEKKEGFCDNDGTPLVKREDDNPDAIAKRLEWYNDDLKPILDTYRSRGILLEIDATPSIEVIHENLLKELQKYA</sequence>
<evidence type="ECO:0000259" key="7">
    <source>
        <dbReference type="Pfam" id="PF05191"/>
    </source>
</evidence>
<dbReference type="Gene3D" id="3.40.50.300">
    <property type="entry name" value="P-loop containing nucleotide triphosphate hydrolases"/>
    <property type="match status" value="1"/>
</dbReference>